<keyword evidence="6" id="KW-1185">Reference proteome</keyword>
<dbReference type="Pfam" id="PF02384">
    <property type="entry name" value="N6_Mtase"/>
    <property type="match status" value="1"/>
</dbReference>
<dbReference type="GO" id="GO:0009307">
    <property type="term" value="P:DNA restriction-modification system"/>
    <property type="evidence" value="ECO:0007669"/>
    <property type="project" value="UniProtKB-KW"/>
</dbReference>
<keyword evidence="1" id="KW-0680">Restriction system</keyword>
<sequence length="691" mass="75331">MSQPSVHVTAAEIARFAGVTRATVSNWRRRHPDFPGPVAGSEASPLYDLTAVRAWLKSRGQTPTVTPIEELRNLLRLRIGTPVATRLLPFVYATARLDSAEQAKLAKLTDNDLAIAATRAVTAHAADLPVTQGEDFGPDDAELLRAVLNGLLAEGGQAVLDVLAERELTDTHSIGAYRTPRPLADLMARFLHTDDGSYPAAVFDPACGTGSLLEAAGRQGAMRLLGQDLLEVQALRSAVRLKIALSDRHTVIQSGDSIRADAFADLQADAVLCSPPFADRDRGHDTLIYDPRWTYGVPPRSESELAWVQHALAHLAPGGYAVLLLPPGTGFRSPGRSIRTELLKAGALRAVIALPPGIVVPLHIGLHLWVLRRPDQNPPTDSILMMDLSRQSDRRETIDWTSLTDTVLASWHSYLSDPAHFEPVPELARAVPVVELFGDNVDLTPVRHLHRTKLDPAEVSRQARALLEQLHRSLDDFSAAIDAQSWADGETESKTWRTATVSDLAKGGMLTIRRTVRDTSDTPLPEEHRTRPVLRSRDVATGSRATGAADEDRAAPPIVVETGDVLLPRVAARDQIACRVADEDDAGCLLGPNLTVLRVDPARIDPWFLAGFLLSEENLVAATGLRQDVSLEPSKLKVPLLPLREQHRYGRAFHNLHWLEHAARKARNLAFDTTRTISDVLSRGALAPPDS</sequence>
<dbReference type="PANTHER" id="PTHR42998">
    <property type="entry name" value="TYPE I RESTRICTION ENZYME HINDVIIP M PROTEIN-RELATED"/>
    <property type="match status" value="1"/>
</dbReference>
<dbReference type="InterPro" id="IPR003356">
    <property type="entry name" value="DNA_methylase_A-5"/>
</dbReference>
<dbReference type="PANTHER" id="PTHR42998:SF1">
    <property type="entry name" value="TYPE I RESTRICTION ENZYME HINDI METHYLASE SUBUNIT"/>
    <property type="match status" value="1"/>
</dbReference>
<dbReference type="RefSeq" id="WP_139573904.1">
    <property type="nucleotide sequence ID" value="NZ_VDMA02000004.1"/>
</dbReference>
<proteinExistence type="predicted"/>
<dbReference type="GO" id="GO:0008170">
    <property type="term" value="F:N-methyltransferase activity"/>
    <property type="evidence" value="ECO:0007669"/>
    <property type="project" value="InterPro"/>
</dbReference>
<dbReference type="CDD" id="cd02440">
    <property type="entry name" value="AdoMet_MTases"/>
    <property type="match status" value="1"/>
</dbReference>
<organism evidence="5 6">
    <name type="scientific">Microbispora catharanthi</name>
    <dbReference type="NCBI Taxonomy" id="1712871"/>
    <lineage>
        <taxon>Bacteria</taxon>
        <taxon>Bacillati</taxon>
        <taxon>Actinomycetota</taxon>
        <taxon>Actinomycetes</taxon>
        <taxon>Streptosporangiales</taxon>
        <taxon>Streptosporangiaceae</taxon>
        <taxon>Microbispora</taxon>
    </lineage>
</organism>
<dbReference type="SUPFAM" id="SSF46955">
    <property type="entry name" value="Putative DNA-binding domain"/>
    <property type="match status" value="1"/>
</dbReference>
<evidence type="ECO:0000256" key="2">
    <source>
        <dbReference type="ARBA" id="ARBA00023125"/>
    </source>
</evidence>
<name>A0A5N6C0K7_9ACTN</name>
<evidence type="ECO:0000313" key="6">
    <source>
        <dbReference type="Proteomes" id="UP000313066"/>
    </source>
</evidence>
<dbReference type="Gene3D" id="3.90.220.20">
    <property type="entry name" value="DNA methylase specificity domains"/>
    <property type="match status" value="1"/>
</dbReference>
<dbReference type="EMBL" id="VDMA02000004">
    <property type="protein sequence ID" value="KAB8185973.1"/>
    <property type="molecule type" value="Genomic_DNA"/>
</dbReference>
<dbReference type="AlphaFoldDB" id="A0A5N6C0K7"/>
<dbReference type="InterPro" id="IPR044946">
    <property type="entry name" value="Restrct_endonuc_typeI_TRD_sf"/>
</dbReference>
<dbReference type="InterPro" id="IPR029063">
    <property type="entry name" value="SAM-dependent_MTases_sf"/>
</dbReference>
<gene>
    <name evidence="5" type="ORF">FH610_009445</name>
</gene>
<dbReference type="PRINTS" id="PR00507">
    <property type="entry name" value="N12N6MTFRASE"/>
</dbReference>
<keyword evidence="5" id="KW-0808">Transferase</keyword>
<evidence type="ECO:0000313" key="5">
    <source>
        <dbReference type="EMBL" id="KAB8185973.1"/>
    </source>
</evidence>
<reference evidence="5 6" key="1">
    <citation type="submission" date="2019-10" db="EMBL/GenBank/DDBJ databases">
        <title>Nonomuraea sp. nov., isolated from Phyllanthus amarus.</title>
        <authorList>
            <person name="Klykleung N."/>
            <person name="Tanasupawat S."/>
        </authorList>
    </citation>
    <scope>NUCLEOTIDE SEQUENCE [LARGE SCALE GENOMIC DNA]</scope>
    <source>
        <strain evidence="5 6">CR1-09</strain>
    </source>
</reference>
<protein>
    <submittedName>
        <fullName evidence="5">N-6 DNA methylase</fullName>
    </submittedName>
</protein>
<feature type="domain" description="DNA methylase adenine-specific" evidence="4">
    <location>
        <begin position="171"/>
        <end position="450"/>
    </location>
</feature>
<dbReference type="InterPro" id="IPR009061">
    <property type="entry name" value="DNA-bd_dom_put_sf"/>
</dbReference>
<dbReference type="Gene3D" id="1.10.10.10">
    <property type="entry name" value="Winged helix-like DNA-binding domain superfamily/Winged helix DNA-binding domain"/>
    <property type="match status" value="1"/>
</dbReference>
<evidence type="ECO:0000259" key="4">
    <source>
        <dbReference type="Pfam" id="PF02384"/>
    </source>
</evidence>
<dbReference type="GO" id="GO:0032259">
    <property type="term" value="P:methylation"/>
    <property type="evidence" value="ECO:0007669"/>
    <property type="project" value="UniProtKB-KW"/>
</dbReference>
<keyword evidence="5" id="KW-0489">Methyltransferase</keyword>
<dbReference type="GO" id="GO:0003677">
    <property type="term" value="F:DNA binding"/>
    <property type="evidence" value="ECO:0007669"/>
    <property type="project" value="UniProtKB-KW"/>
</dbReference>
<dbReference type="Gene3D" id="3.40.50.150">
    <property type="entry name" value="Vaccinia Virus protein VP39"/>
    <property type="match status" value="1"/>
</dbReference>
<feature type="compositionally biased region" description="Basic and acidic residues" evidence="3">
    <location>
        <begin position="517"/>
        <end position="538"/>
    </location>
</feature>
<dbReference type="SUPFAM" id="SSF116734">
    <property type="entry name" value="DNA methylase specificity domain"/>
    <property type="match status" value="1"/>
</dbReference>
<dbReference type="InterPro" id="IPR036388">
    <property type="entry name" value="WH-like_DNA-bd_sf"/>
</dbReference>
<dbReference type="SUPFAM" id="SSF53335">
    <property type="entry name" value="S-adenosyl-L-methionine-dependent methyltransferases"/>
    <property type="match status" value="1"/>
</dbReference>
<dbReference type="InterPro" id="IPR052916">
    <property type="entry name" value="Type-I_RE_MTase_Subunit"/>
</dbReference>
<evidence type="ECO:0000256" key="3">
    <source>
        <dbReference type="SAM" id="MobiDB-lite"/>
    </source>
</evidence>
<evidence type="ECO:0000256" key="1">
    <source>
        <dbReference type="ARBA" id="ARBA00022747"/>
    </source>
</evidence>
<comment type="caution">
    <text evidence="5">The sequence shown here is derived from an EMBL/GenBank/DDBJ whole genome shotgun (WGS) entry which is preliminary data.</text>
</comment>
<feature type="region of interest" description="Disordered" evidence="3">
    <location>
        <begin position="517"/>
        <end position="551"/>
    </location>
</feature>
<keyword evidence="2" id="KW-0238">DNA-binding</keyword>
<accession>A0A5N6C0K7</accession>
<dbReference type="Proteomes" id="UP000313066">
    <property type="component" value="Unassembled WGS sequence"/>
</dbReference>